<protein>
    <recommendedName>
        <fullName evidence="4">Bacterial bifunctional deaminase-reductase C-terminal domain-containing protein</fullName>
    </recommendedName>
</protein>
<dbReference type="Pfam" id="PF01872">
    <property type="entry name" value="RibD_C"/>
    <property type="match status" value="1"/>
</dbReference>
<dbReference type="Proteomes" id="UP000282087">
    <property type="component" value="Unassembled WGS sequence"/>
</dbReference>
<name>A0A3M6VLG2_9STRA</name>
<evidence type="ECO:0000256" key="2">
    <source>
        <dbReference type="ARBA" id="ARBA00022857"/>
    </source>
</evidence>
<evidence type="ECO:0000256" key="1">
    <source>
        <dbReference type="ARBA" id="ARBA00005104"/>
    </source>
</evidence>
<dbReference type="InterPro" id="IPR050765">
    <property type="entry name" value="Riboflavin_Biosynth_HTPR"/>
</dbReference>
<keyword evidence="6" id="KW-1185">Reference proteome</keyword>
<dbReference type="InterPro" id="IPR002734">
    <property type="entry name" value="RibDG_C"/>
</dbReference>
<sequence>MTDTVIMEVRHYVCEALENWNRSFVEKEQKNLLPFVTLTYAQSIDGSLTAERGKPTLLSGPASLKMTHTLRTLHDGILVGIGTVIADNPSLNTRLAEGKCPRPIIIDTHLRCPTTIKLFTLPTCEKPVILYGRDSQDPDILMRKQTFEMMGVSIFECQTTPGDDGRNHVDLQDALQLLADLTDSFVTFYAGVVKQHGINSIMIEGGSAILTSCLQQATTQHFIDLVVVTIVPTFIGGLRAVSSLLPSITTPSTFPRLKQPRFFVLEEDVIILGPLDH</sequence>
<evidence type="ECO:0000313" key="5">
    <source>
        <dbReference type="EMBL" id="RMX65170.1"/>
    </source>
</evidence>
<keyword evidence="2" id="KW-0521">NADP</keyword>
<dbReference type="SUPFAM" id="SSF53597">
    <property type="entry name" value="Dihydrofolate reductase-like"/>
    <property type="match status" value="1"/>
</dbReference>
<dbReference type="STRING" id="542832.A0A3M6VLG2"/>
<dbReference type="InterPro" id="IPR024072">
    <property type="entry name" value="DHFR-like_dom_sf"/>
</dbReference>
<organism evidence="5 6">
    <name type="scientific">Peronospora effusa</name>
    <dbReference type="NCBI Taxonomy" id="542832"/>
    <lineage>
        <taxon>Eukaryota</taxon>
        <taxon>Sar</taxon>
        <taxon>Stramenopiles</taxon>
        <taxon>Oomycota</taxon>
        <taxon>Peronosporomycetes</taxon>
        <taxon>Peronosporales</taxon>
        <taxon>Peronosporaceae</taxon>
        <taxon>Peronospora</taxon>
    </lineage>
</organism>
<comment type="caution">
    <text evidence="5">The sequence shown here is derived from an EMBL/GenBank/DDBJ whole genome shotgun (WGS) entry which is preliminary data.</text>
</comment>
<dbReference type="Gene3D" id="3.40.430.10">
    <property type="entry name" value="Dihydrofolate Reductase, subunit A"/>
    <property type="match status" value="1"/>
</dbReference>
<evidence type="ECO:0000259" key="4">
    <source>
        <dbReference type="Pfam" id="PF01872"/>
    </source>
</evidence>
<evidence type="ECO:0000256" key="3">
    <source>
        <dbReference type="ARBA" id="ARBA00023002"/>
    </source>
</evidence>
<evidence type="ECO:0000313" key="6">
    <source>
        <dbReference type="Proteomes" id="UP000282087"/>
    </source>
</evidence>
<dbReference type="GO" id="GO:0009231">
    <property type="term" value="P:riboflavin biosynthetic process"/>
    <property type="evidence" value="ECO:0007669"/>
    <property type="project" value="InterPro"/>
</dbReference>
<feature type="domain" description="Bacterial bifunctional deaminase-reductase C-terminal" evidence="4">
    <location>
        <begin position="34"/>
        <end position="269"/>
    </location>
</feature>
<proteinExistence type="predicted"/>
<gene>
    <name evidence="5" type="ORF">DD238_004391</name>
</gene>
<keyword evidence="3" id="KW-0560">Oxidoreductase</keyword>
<accession>A0A3M6VLG2</accession>
<dbReference type="VEuPathDB" id="FungiDB:DD237_004788"/>
<dbReference type="PANTHER" id="PTHR38011">
    <property type="entry name" value="DIHYDROFOLATE REDUCTASE FAMILY PROTEIN (AFU_ORTHOLOGUE AFUA_8G06820)"/>
    <property type="match status" value="1"/>
</dbReference>
<dbReference type="EMBL" id="QLLG01000263">
    <property type="protein sequence ID" value="RMX65170.1"/>
    <property type="molecule type" value="Genomic_DNA"/>
</dbReference>
<dbReference type="GO" id="GO:0008703">
    <property type="term" value="F:5-amino-6-(5-phosphoribosylamino)uracil reductase activity"/>
    <property type="evidence" value="ECO:0007669"/>
    <property type="project" value="InterPro"/>
</dbReference>
<dbReference type="AlphaFoldDB" id="A0A3M6VLG2"/>
<comment type="pathway">
    <text evidence="1">Cofactor biosynthesis; riboflavin biosynthesis.</text>
</comment>
<reference evidence="5 6" key="1">
    <citation type="submission" date="2018-06" db="EMBL/GenBank/DDBJ databases">
        <title>Comparative genomics of downy mildews reveals potential adaptations to biotrophy.</title>
        <authorList>
            <person name="Fletcher K."/>
            <person name="Klosterman S.J."/>
            <person name="Derevnina L."/>
            <person name="Martin F."/>
            <person name="Koike S."/>
            <person name="Reyes Chin-Wo S."/>
            <person name="Mou B."/>
            <person name="Michelmore R."/>
        </authorList>
    </citation>
    <scope>NUCLEOTIDE SEQUENCE [LARGE SCALE GENOMIC DNA]</scope>
    <source>
        <strain evidence="5 6">R14</strain>
    </source>
</reference>
<dbReference type="PANTHER" id="PTHR38011:SF7">
    <property type="entry name" value="2,5-DIAMINO-6-RIBOSYLAMINO-4(3H)-PYRIMIDINONE 5'-PHOSPHATE REDUCTASE"/>
    <property type="match status" value="1"/>
</dbReference>